<evidence type="ECO:0000313" key="3">
    <source>
        <dbReference type="Proteomes" id="UP000727407"/>
    </source>
</evidence>
<evidence type="ECO:0000256" key="1">
    <source>
        <dbReference type="SAM" id="MobiDB-lite"/>
    </source>
</evidence>
<dbReference type="PANTHER" id="PTHR24637">
    <property type="entry name" value="COLLAGEN"/>
    <property type="match status" value="1"/>
</dbReference>
<feature type="non-terminal residue" evidence="2">
    <location>
        <position position="335"/>
    </location>
</feature>
<feature type="non-terminal residue" evidence="2">
    <location>
        <position position="1"/>
    </location>
</feature>
<dbReference type="EMBL" id="QNUK01002572">
    <property type="protein sequence ID" value="KAF5879838.1"/>
    <property type="molecule type" value="Genomic_DNA"/>
</dbReference>
<accession>A0A8J4T0F2</accession>
<dbReference type="AlphaFoldDB" id="A0A8J4T0F2"/>
<feature type="region of interest" description="Disordered" evidence="1">
    <location>
        <begin position="183"/>
        <end position="286"/>
    </location>
</feature>
<evidence type="ECO:0000313" key="2">
    <source>
        <dbReference type="EMBL" id="KAF5879838.1"/>
    </source>
</evidence>
<gene>
    <name evidence="2" type="ORF">DAT39_023660</name>
</gene>
<sequence length="335" mass="35376">GDIQQLLLVEDARAAYDYCEHFSPECGTPHQETPQAQEPEEEYNTEYTDYYDYTEGEVTPTEGPVVETITGVEIDTKSSTGDEEYFTETEMDYGTMDGSEPQSTTSSPVKAEEVLYGEEQVDDYITGEEQVGVDSPSVPVESKTIELVESDVEPPREYDMSEFETKELDPSHYDDGFYDYGTMTPGPDPTQEEHEVEMPAETVQSESRTAGGYGGEKGQKGEPAVIEPGMLIEGPQGPPGPAGITGSPGSQGSPGLRGDPGDKGPPGRPGIPGADGAPGPSGTVLMLPFRAGGEASKGPVVTAQEAQAQAILAQARLSMRGPPGPVGLAGRGGAM</sequence>
<proteinExistence type="predicted"/>
<reference evidence="2" key="1">
    <citation type="submission" date="2020-07" db="EMBL/GenBank/DDBJ databases">
        <title>Clarias magur genome sequencing, assembly and annotation.</title>
        <authorList>
            <person name="Kushwaha B."/>
            <person name="Kumar R."/>
            <person name="Das P."/>
            <person name="Joshi C.G."/>
            <person name="Kumar D."/>
            <person name="Nagpure N.S."/>
            <person name="Pandey M."/>
            <person name="Agarwal S."/>
            <person name="Srivastava S."/>
            <person name="Singh M."/>
            <person name="Sahoo L."/>
            <person name="Jayasankar P."/>
            <person name="Meher P.K."/>
            <person name="Koringa P.G."/>
            <person name="Iquebal M.A."/>
            <person name="Das S.P."/>
            <person name="Bit A."/>
            <person name="Patnaik S."/>
            <person name="Patel N."/>
            <person name="Shah T.M."/>
            <person name="Hinsu A."/>
            <person name="Jena J.K."/>
        </authorList>
    </citation>
    <scope>NUCLEOTIDE SEQUENCE</scope>
    <source>
        <strain evidence="2">CIFAMagur01</strain>
        <tissue evidence="2">Testis</tissue>
    </source>
</reference>
<feature type="compositionally biased region" description="Low complexity" evidence="1">
    <location>
        <begin position="271"/>
        <end position="282"/>
    </location>
</feature>
<dbReference type="InterPro" id="IPR008160">
    <property type="entry name" value="Collagen"/>
</dbReference>
<keyword evidence="2" id="KW-0176">Collagen</keyword>
<organism evidence="2 3">
    <name type="scientific">Clarias magur</name>
    <name type="common">Asian catfish</name>
    <name type="synonym">Macropteronotus magur</name>
    <dbReference type="NCBI Taxonomy" id="1594786"/>
    <lineage>
        <taxon>Eukaryota</taxon>
        <taxon>Metazoa</taxon>
        <taxon>Chordata</taxon>
        <taxon>Craniata</taxon>
        <taxon>Vertebrata</taxon>
        <taxon>Euteleostomi</taxon>
        <taxon>Actinopterygii</taxon>
        <taxon>Neopterygii</taxon>
        <taxon>Teleostei</taxon>
        <taxon>Ostariophysi</taxon>
        <taxon>Siluriformes</taxon>
        <taxon>Clariidae</taxon>
        <taxon>Clarias</taxon>
    </lineage>
</organism>
<feature type="region of interest" description="Disordered" evidence="1">
    <location>
        <begin position="24"/>
        <end position="43"/>
    </location>
</feature>
<protein>
    <submittedName>
        <fullName evidence="2">Collagen alpha-1(XI) chain-like</fullName>
    </submittedName>
</protein>
<name>A0A8J4T0F2_CLAMG</name>
<dbReference type="Pfam" id="PF01391">
    <property type="entry name" value="Collagen"/>
    <property type="match status" value="1"/>
</dbReference>
<dbReference type="OrthoDB" id="8939548at2759"/>
<dbReference type="GO" id="GO:0005581">
    <property type="term" value="C:collagen trimer"/>
    <property type="evidence" value="ECO:0007669"/>
    <property type="project" value="UniProtKB-KW"/>
</dbReference>
<comment type="caution">
    <text evidence="2">The sequence shown here is derived from an EMBL/GenBank/DDBJ whole genome shotgun (WGS) entry which is preliminary data.</text>
</comment>
<dbReference type="Proteomes" id="UP000727407">
    <property type="component" value="Unassembled WGS sequence"/>
</dbReference>
<keyword evidence="3" id="KW-1185">Reference proteome</keyword>